<evidence type="ECO:0000256" key="1">
    <source>
        <dbReference type="ARBA" id="ARBA00022741"/>
    </source>
</evidence>
<sequence>MDPRENIVSLATGLATGHWLDWSVAETKAGDEAERTLVQSLRRLVTLAPSDSTTEWVDPPSEIFLRALELRPDERSRFLDNACAGNDALRQELDSLLRAFPDARAAFEAPVDVQSVLRAARVEPGTHAHTMPDGGQALSGRVGRYEIEEQIGQGGMGVVYRARDTLFERTVALKTLPPHLVDEPAARARFEREARLLAALDHPNIARIYTLEFEDGVYFLTMERIEGTSLSNLDPRPDIDGALRIGREIAAALESAHRRGIVHRDLKPGNVMVTTAGETKVLDFGIARTMDARTATDPNVPAVGAHEVSQPGDDLPDTEPSDVSIVAGTPGYMSPEQIRGRGIDARSDIFSFGCLLLHLLSGRSAFAGSTSKERIAATLEGRPNLQAIDSLVPGRLVRLVESCLRSDPEERPQSIREVRRELDELIETRGLERWIGSRVEGTPDPDPQTQGGVETNPGNLEHFYDRFIGRAEERMEIHRLLDESRSLSLIGVGGSGKSRLALQAASEREARYPDGVFRVDLAAVIETDRVLDAVLETLECPVGRGERALDALVARLRGTRSLIVLDNGDTVRRALGELLETLEERLPSAQWIYTGRLPLEIEGERRVLVSGLRRFRGAEEDDAAEHDAWGADRESDDATSLFLDRIAASGGPIDLSPSDRSRIARACARLDGLPLAIELAAARVRAATDGHEVHEFRAALDSLLVDSVAVLSGGDPTAAENASGMDRRDGLEDGAGEGNVLLRTLGTSYAELEPETRRLFRNLSVFRSGFTQRAMEQVCANPGEETWELSTHLRRLVSLALVERDIVTSRAIDEPRFRMPELVRTFASSLLAESGDADRVQERHRAYYHELATALCGRIARGGERIPLRQLREEHQNVLHALSTCSHSIDGERGLELVRAFFHFWQAAGLWDEIRREATRALTHPHVVTPPSLAQGEVLHVDASAAIQLGQMDDARRRLAGAKAIAQRLGSTHLLAKCLEGEGTIAFMLGDYDTARSRTEEATAHFARLGMPRALAVSLLNLAEIEADAGNLEAQERHATRGLELARSEDAGVVAGRCLLILGMVATSQGDHGLAASRNLEALTLFRRIGDAVGECAALGNLGMTAGYVGEFAEAESRARESVALARKMGRWNQVGIGLSNIGCARYGVGDYEGSRLSHEEALGIFERIELLRGQRITRENLGDVCHRLGDLQAAWSHYVTALELYGDHDPATVGQILIELGSIAGAGGDWSCGAKLIGVGTDLHARIGHARATELDAQLEDAIARGREALGSGVWESECARWSGLEEHDVTARVRGLPAPFAL</sequence>
<dbReference type="InterPro" id="IPR017441">
    <property type="entry name" value="Protein_kinase_ATP_BS"/>
</dbReference>
<dbReference type="Gene3D" id="1.25.40.10">
    <property type="entry name" value="Tetratricopeptide repeat domain"/>
    <property type="match status" value="2"/>
</dbReference>
<evidence type="ECO:0000313" key="7">
    <source>
        <dbReference type="Proteomes" id="UP000739538"/>
    </source>
</evidence>
<keyword evidence="2 3" id="KW-0067">ATP-binding</keyword>
<dbReference type="InterPro" id="IPR008271">
    <property type="entry name" value="Ser/Thr_kinase_AS"/>
</dbReference>
<dbReference type="Proteomes" id="UP000739538">
    <property type="component" value="Unassembled WGS sequence"/>
</dbReference>
<feature type="binding site" evidence="3">
    <location>
        <position position="174"/>
    </location>
    <ligand>
        <name>ATP</name>
        <dbReference type="ChEBI" id="CHEBI:30616"/>
    </ligand>
</feature>
<dbReference type="InterPro" id="IPR000719">
    <property type="entry name" value="Prot_kinase_dom"/>
</dbReference>
<dbReference type="PROSITE" id="PS00107">
    <property type="entry name" value="PROTEIN_KINASE_ATP"/>
    <property type="match status" value="1"/>
</dbReference>
<dbReference type="Pfam" id="PF00069">
    <property type="entry name" value="Pkinase"/>
    <property type="match status" value="1"/>
</dbReference>
<dbReference type="PRINTS" id="PR00364">
    <property type="entry name" value="DISEASERSIST"/>
</dbReference>
<evidence type="ECO:0000256" key="2">
    <source>
        <dbReference type="ARBA" id="ARBA00022840"/>
    </source>
</evidence>
<dbReference type="SUPFAM" id="SSF56112">
    <property type="entry name" value="Protein kinase-like (PK-like)"/>
    <property type="match status" value="1"/>
</dbReference>
<dbReference type="SMART" id="SM00028">
    <property type="entry name" value="TPR"/>
    <property type="match status" value="5"/>
</dbReference>
<reference evidence="6" key="1">
    <citation type="submission" date="2020-04" db="EMBL/GenBank/DDBJ databases">
        <authorList>
            <person name="Zhang T."/>
        </authorList>
    </citation>
    <scope>NUCLEOTIDE SEQUENCE</scope>
    <source>
        <strain evidence="6">HKST-UBA02</strain>
    </source>
</reference>
<evidence type="ECO:0000313" key="6">
    <source>
        <dbReference type="EMBL" id="MCA9756671.1"/>
    </source>
</evidence>
<keyword evidence="6" id="KW-0808">Transferase</keyword>
<dbReference type="SUPFAM" id="SSF52540">
    <property type="entry name" value="P-loop containing nucleoside triphosphate hydrolases"/>
    <property type="match status" value="1"/>
</dbReference>
<feature type="compositionally biased region" description="Polar residues" evidence="4">
    <location>
        <begin position="447"/>
        <end position="457"/>
    </location>
</feature>
<keyword evidence="1 3" id="KW-0547">Nucleotide-binding</keyword>
<dbReference type="CDD" id="cd14014">
    <property type="entry name" value="STKc_PknB_like"/>
    <property type="match status" value="1"/>
</dbReference>
<organism evidence="6 7">
    <name type="scientific">Eiseniibacteriota bacterium</name>
    <dbReference type="NCBI Taxonomy" id="2212470"/>
    <lineage>
        <taxon>Bacteria</taxon>
        <taxon>Candidatus Eiseniibacteriota</taxon>
    </lineage>
</organism>
<dbReference type="PANTHER" id="PTHR47691">
    <property type="entry name" value="REGULATOR-RELATED"/>
    <property type="match status" value="1"/>
</dbReference>
<comment type="caution">
    <text evidence="6">The sequence shown here is derived from an EMBL/GenBank/DDBJ whole genome shotgun (WGS) entry which is preliminary data.</text>
</comment>
<accession>A0A956NCU2</accession>
<feature type="domain" description="Protein kinase" evidence="5">
    <location>
        <begin position="145"/>
        <end position="426"/>
    </location>
</feature>
<dbReference type="Gene3D" id="3.30.200.20">
    <property type="entry name" value="Phosphorylase Kinase, domain 1"/>
    <property type="match status" value="1"/>
</dbReference>
<reference evidence="6" key="2">
    <citation type="journal article" date="2021" name="Microbiome">
        <title>Successional dynamics and alternative stable states in a saline activated sludge microbial community over 9 years.</title>
        <authorList>
            <person name="Wang Y."/>
            <person name="Ye J."/>
            <person name="Ju F."/>
            <person name="Liu L."/>
            <person name="Boyd J.A."/>
            <person name="Deng Y."/>
            <person name="Parks D.H."/>
            <person name="Jiang X."/>
            <person name="Yin X."/>
            <person name="Woodcroft B.J."/>
            <person name="Tyson G.W."/>
            <person name="Hugenholtz P."/>
            <person name="Polz M.F."/>
            <person name="Zhang T."/>
        </authorList>
    </citation>
    <scope>NUCLEOTIDE SEQUENCE</scope>
    <source>
        <strain evidence="6">HKST-UBA02</strain>
    </source>
</reference>
<dbReference type="InterPro" id="IPR019734">
    <property type="entry name" value="TPR_rpt"/>
</dbReference>
<dbReference type="Pfam" id="PF13424">
    <property type="entry name" value="TPR_12"/>
    <property type="match status" value="1"/>
</dbReference>
<dbReference type="InterPro" id="IPR011009">
    <property type="entry name" value="Kinase-like_dom_sf"/>
</dbReference>
<proteinExistence type="predicted"/>
<evidence type="ECO:0000256" key="4">
    <source>
        <dbReference type="SAM" id="MobiDB-lite"/>
    </source>
</evidence>
<dbReference type="EMBL" id="JAGQHS010000062">
    <property type="protein sequence ID" value="MCA9756671.1"/>
    <property type="molecule type" value="Genomic_DNA"/>
</dbReference>
<evidence type="ECO:0000259" key="5">
    <source>
        <dbReference type="PROSITE" id="PS50011"/>
    </source>
</evidence>
<dbReference type="GO" id="GO:0005524">
    <property type="term" value="F:ATP binding"/>
    <property type="evidence" value="ECO:0007669"/>
    <property type="project" value="UniProtKB-UniRule"/>
</dbReference>
<dbReference type="PROSITE" id="PS00108">
    <property type="entry name" value="PROTEIN_KINASE_ST"/>
    <property type="match status" value="1"/>
</dbReference>
<protein>
    <submittedName>
        <fullName evidence="6">Protein kinase</fullName>
    </submittedName>
</protein>
<keyword evidence="6" id="KW-0418">Kinase</keyword>
<dbReference type="InterPro" id="IPR027417">
    <property type="entry name" value="P-loop_NTPase"/>
</dbReference>
<name>A0A956NCU2_UNCEI</name>
<dbReference type="PANTHER" id="PTHR47691:SF3">
    <property type="entry name" value="HTH-TYPE TRANSCRIPTIONAL REGULATOR RV0890C-RELATED"/>
    <property type="match status" value="1"/>
</dbReference>
<dbReference type="Gene3D" id="1.10.510.10">
    <property type="entry name" value="Transferase(Phosphotransferase) domain 1"/>
    <property type="match status" value="1"/>
</dbReference>
<feature type="region of interest" description="Disordered" evidence="4">
    <location>
        <begin position="296"/>
        <end position="319"/>
    </location>
</feature>
<evidence type="ECO:0000256" key="3">
    <source>
        <dbReference type="PROSITE-ProRule" id="PRU10141"/>
    </source>
</evidence>
<gene>
    <name evidence="6" type="ORF">KDA27_12780</name>
</gene>
<dbReference type="InterPro" id="IPR011990">
    <property type="entry name" value="TPR-like_helical_dom_sf"/>
</dbReference>
<dbReference type="SUPFAM" id="SSF48452">
    <property type="entry name" value="TPR-like"/>
    <property type="match status" value="2"/>
</dbReference>
<dbReference type="PROSITE" id="PS50011">
    <property type="entry name" value="PROTEIN_KINASE_DOM"/>
    <property type="match status" value="1"/>
</dbReference>
<dbReference type="GO" id="GO:0004672">
    <property type="term" value="F:protein kinase activity"/>
    <property type="evidence" value="ECO:0007669"/>
    <property type="project" value="InterPro"/>
</dbReference>
<feature type="region of interest" description="Disordered" evidence="4">
    <location>
        <begin position="437"/>
        <end position="457"/>
    </location>
</feature>
<dbReference type="Gene3D" id="3.40.50.300">
    <property type="entry name" value="P-loop containing nucleotide triphosphate hydrolases"/>
    <property type="match status" value="1"/>
</dbReference>
<dbReference type="SMART" id="SM00220">
    <property type="entry name" value="S_TKc"/>
    <property type="match status" value="1"/>
</dbReference>